<feature type="coiled-coil region" evidence="1">
    <location>
        <begin position="52"/>
        <end position="79"/>
    </location>
</feature>
<dbReference type="Gene3D" id="1.20.1280.50">
    <property type="match status" value="1"/>
</dbReference>
<dbReference type="InterPro" id="IPR032675">
    <property type="entry name" value="LRR_dom_sf"/>
</dbReference>
<evidence type="ECO:0000313" key="3">
    <source>
        <dbReference type="EMBL" id="KAF7288812.1"/>
    </source>
</evidence>
<proteinExistence type="predicted"/>
<protein>
    <submittedName>
        <fullName evidence="3">F-box domain-containing protein</fullName>
    </submittedName>
</protein>
<evidence type="ECO:0000256" key="1">
    <source>
        <dbReference type="SAM" id="Coils"/>
    </source>
</evidence>
<dbReference type="InterPro" id="IPR001810">
    <property type="entry name" value="F-box_dom"/>
</dbReference>
<sequence>MPLAPDGFFTSARLPSATDVFREKAVTFLRSNAPLANPQPTRAFVRSAQIDLHKYRTEISRLTSALERLSAERERLEWMTVAYRGMLSTQRQLPTELLLKIFRLCVNSVPLPSSRIESMYPGFGRLAQRRWFQLASVCKRWHTIILSAPTIWAEISVQGIEPSSTLARGLAHRAVVRSRTAPLDIYLDMGVNTQDGQPLPRPAVVFLAEHSSRWGKLRLGAHRREFHDLAPIHHKLQNLRELEIFLPHLVDEHDAVKQCLLFEDAPSLRKLVVEGAPPVVPWSQLTEVQINIPAYSHVKRLLPFLARCSSQCEVTICNADPTQNDWSLDAPLHSDLRSLRMYFNATTINSKPLTDGLGSLLRNLDLPNLTRLELECPLWRKSLEWVPDAFHDFVGRSQRLTVFHLHGCAISTDDLVAALVQLPLLDEVSLGDGCSREFVICDALLEALDPAASPSLLPQLRRITLDSYLQFDGKLFVRVMHARARRNKEVGLQGGNSNHEFFVCILHPKVLDGNSEDAKYRQALKNAYKLGRVITAAFAAEAGAVRDGLRLLIRKPDVY</sequence>
<dbReference type="OrthoDB" id="3266451at2759"/>
<dbReference type="AlphaFoldDB" id="A0A8H6VP07"/>
<dbReference type="SUPFAM" id="SSF52047">
    <property type="entry name" value="RNI-like"/>
    <property type="match status" value="1"/>
</dbReference>
<accession>A0A8H6VP07</accession>
<organism evidence="3 4">
    <name type="scientific">Mycena chlorophos</name>
    <name type="common">Agaric fungus</name>
    <name type="synonym">Agaricus chlorophos</name>
    <dbReference type="NCBI Taxonomy" id="658473"/>
    <lineage>
        <taxon>Eukaryota</taxon>
        <taxon>Fungi</taxon>
        <taxon>Dikarya</taxon>
        <taxon>Basidiomycota</taxon>
        <taxon>Agaricomycotina</taxon>
        <taxon>Agaricomycetes</taxon>
        <taxon>Agaricomycetidae</taxon>
        <taxon>Agaricales</taxon>
        <taxon>Marasmiineae</taxon>
        <taxon>Mycenaceae</taxon>
        <taxon>Mycena</taxon>
    </lineage>
</organism>
<dbReference type="Gene3D" id="3.80.10.10">
    <property type="entry name" value="Ribonuclease Inhibitor"/>
    <property type="match status" value="1"/>
</dbReference>
<comment type="caution">
    <text evidence="3">The sequence shown here is derived from an EMBL/GenBank/DDBJ whole genome shotgun (WGS) entry which is preliminary data.</text>
</comment>
<dbReference type="Proteomes" id="UP000613580">
    <property type="component" value="Unassembled WGS sequence"/>
</dbReference>
<keyword evidence="4" id="KW-1185">Reference proteome</keyword>
<name>A0A8H6VP07_MYCCL</name>
<keyword evidence="1" id="KW-0175">Coiled coil</keyword>
<gene>
    <name evidence="3" type="ORF">HMN09_01363000</name>
</gene>
<feature type="domain" description="F-box" evidence="2">
    <location>
        <begin position="92"/>
        <end position="156"/>
    </location>
</feature>
<dbReference type="EMBL" id="JACAZE010000031">
    <property type="protein sequence ID" value="KAF7288812.1"/>
    <property type="molecule type" value="Genomic_DNA"/>
</dbReference>
<evidence type="ECO:0000259" key="2">
    <source>
        <dbReference type="Pfam" id="PF12937"/>
    </source>
</evidence>
<reference evidence="3" key="1">
    <citation type="submission" date="2020-05" db="EMBL/GenBank/DDBJ databases">
        <title>Mycena genomes resolve the evolution of fungal bioluminescence.</title>
        <authorList>
            <person name="Tsai I.J."/>
        </authorList>
    </citation>
    <scope>NUCLEOTIDE SEQUENCE</scope>
    <source>
        <strain evidence="3">110903Hualien_Pintung</strain>
    </source>
</reference>
<dbReference type="Pfam" id="PF12937">
    <property type="entry name" value="F-box-like"/>
    <property type="match status" value="1"/>
</dbReference>
<evidence type="ECO:0000313" key="4">
    <source>
        <dbReference type="Proteomes" id="UP000613580"/>
    </source>
</evidence>